<gene>
    <name evidence="3" type="ORF">LZ536_02955</name>
</gene>
<proteinExistence type="predicted"/>
<dbReference type="Proteomes" id="UP001165363">
    <property type="component" value="Unassembled WGS sequence"/>
</dbReference>
<dbReference type="RefSeq" id="WP_249846803.1">
    <property type="nucleotide sequence ID" value="NZ_JAMGBD010000001.1"/>
</dbReference>
<dbReference type="EMBL" id="JAMGBD010000001">
    <property type="protein sequence ID" value="MCL6682860.1"/>
    <property type="molecule type" value="Genomic_DNA"/>
</dbReference>
<feature type="chain" id="PRO_5047135554" evidence="2">
    <location>
        <begin position="19"/>
        <end position="91"/>
    </location>
</feature>
<keyword evidence="2" id="KW-0732">Signal</keyword>
<comment type="caution">
    <text evidence="3">The sequence shown here is derived from an EMBL/GenBank/DDBJ whole genome shotgun (WGS) entry which is preliminary data.</text>
</comment>
<protein>
    <submittedName>
        <fullName evidence="3">Uncharacterized protein</fullName>
    </submittedName>
</protein>
<name>A0ABT0RJX0_9SPHN</name>
<accession>A0ABT0RJX0</accession>
<sequence length="91" mass="9715">MLGKLSLALLLVAAPALAQEAPPADPQAGDTAEASSDPKPLPYKLKKICRPQEVVGSAIPRNVCVTKRIYLKPDEEAQATNKSQPETHSQL</sequence>
<evidence type="ECO:0000256" key="1">
    <source>
        <dbReference type="SAM" id="MobiDB-lite"/>
    </source>
</evidence>
<feature type="signal peptide" evidence="2">
    <location>
        <begin position="1"/>
        <end position="18"/>
    </location>
</feature>
<evidence type="ECO:0000256" key="2">
    <source>
        <dbReference type="SAM" id="SignalP"/>
    </source>
</evidence>
<evidence type="ECO:0000313" key="4">
    <source>
        <dbReference type="Proteomes" id="UP001165363"/>
    </source>
</evidence>
<organism evidence="3 4">
    <name type="scientific">Sphingomonas alba</name>
    <dbReference type="NCBI Taxonomy" id="2908208"/>
    <lineage>
        <taxon>Bacteria</taxon>
        <taxon>Pseudomonadati</taxon>
        <taxon>Pseudomonadota</taxon>
        <taxon>Alphaproteobacteria</taxon>
        <taxon>Sphingomonadales</taxon>
        <taxon>Sphingomonadaceae</taxon>
        <taxon>Sphingomonas</taxon>
    </lineage>
</organism>
<feature type="region of interest" description="Disordered" evidence="1">
    <location>
        <begin position="18"/>
        <end position="43"/>
    </location>
</feature>
<evidence type="ECO:0000313" key="3">
    <source>
        <dbReference type="EMBL" id="MCL6682860.1"/>
    </source>
</evidence>
<keyword evidence="4" id="KW-1185">Reference proteome</keyword>
<reference evidence="3" key="1">
    <citation type="submission" date="2022-05" db="EMBL/GenBank/DDBJ databases">
        <authorList>
            <person name="Jo J.-H."/>
            <person name="Im W.-T."/>
        </authorList>
    </citation>
    <scope>NUCLEOTIDE SEQUENCE</scope>
    <source>
        <strain evidence="3">SE158</strain>
    </source>
</reference>